<sequence length="476" mass="52935">MCLYAYSACFYPLLLRSYFFSLTFFFFCDASLRFMRIIVNFSFLELICSLRKSKKKKEQLKGQQSLFSRVIVVDITEMESKVESKRGSYVKIKGNLLFPGVFDDCAALAKSFAMCEDDTLSSELCAKILQQLKAQPLTFTFLFSQSCTFIVNPLADLIVVEEATNPTTLELSYVLLNSGIAREAASCFFFKCFHILLSALHPRDDGQSNEVPLYAAKIMCTAIHIVDEVELVAKGVLKSNAFWYVIRSQLQVANVNASPGTLVALLYLARQCLSLVPITRAIIENVEGVLKCATTAPGPFTNDVIRCLAALFIVLSLSTQEDISAVSAAVPQLTAFTCSGTTSGNLYMTTVFDLATELVGSKTNACFLRKINSAFSELKKGASIRKGACEAWNASVVSCLTRNIKQSKYTPRALQPRQWCLFPVPSAPCSPRFATWMNSRAVVPVIFSTGYSRRRCPRTRPRRTQCFQFSFLSFKA</sequence>
<comment type="caution">
    <text evidence="2">The sequence shown here is derived from an EMBL/GenBank/DDBJ whole genome shotgun (WGS) entry which is preliminary data.</text>
</comment>
<feature type="transmembrane region" description="Helical" evidence="1">
    <location>
        <begin position="20"/>
        <end position="47"/>
    </location>
</feature>
<keyword evidence="3" id="KW-1185">Reference proteome</keyword>
<dbReference type="Proteomes" id="UP000015354">
    <property type="component" value="Unassembled WGS sequence"/>
</dbReference>
<evidence type="ECO:0000313" key="2">
    <source>
        <dbReference type="EMBL" id="EPY15371.1"/>
    </source>
</evidence>
<name>S9UL08_9TRYP</name>
<accession>S9UL08</accession>
<reference evidence="2 3" key="1">
    <citation type="journal article" date="2013" name="PLoS ONE">
        <title>Predicting the Proteins of Angomonas deanei, Strigomonas culicis and Their Respective Endosymbionts Reveals New Aspects of the Trypanosomatidae Family.</title>
        <authorList>
            <person name="Motta M.C."/>
            <person name="Martins A.C."/>
            <person name="de Souza S.S."/>
            <person name="Catta-Preta C.M."/>
            <person name="Silva R."/>
            <person name="Klein C.C."/>
            <person name="de Almeida L.G."/>
            <person name="de Lima Cunha O."/>
            <person name="Ciapina L.P."/>
            <person name="Brocchi M."/>
            <person name="Colabardini A.C."/>
            <person name="de Araujo Lima B."/>
            <person name="Machado C.R."/>
            <person name="de Almeida Soares C.M."/>
            <person name="Probst C.M."/>
            <person name="de Menezes C.B."/>
            <person name="Thompson C.E."/>
            <person name="Bartholomeu D.C."/>
            <person name="Gradia D.F."/>
            <person name="Pavoni D.P."/>
            <person name="Grisard E.C."/>
            <person name="Fantinatti-Garboggini F."/>
            <person name="Marchini F.K."/>
            <person name="Rodrigues-Luiz G.F."/>
            <person name="Wagner G."/>
            <person name="Goldman G.H."/>
            <person name="Fietto J.L."/>
            <person name="Elias M.C."/>
            <person name="Goldman M.H."/>
            <person name="Sagot M.F."/>
            <person name="Pereira M."/>
            <person name="Stoco P.H."/>
            <person name="de Mendonca-Neto R.P."/>
            <person name="Teixeira S.M."/>
            <person name="Maciel T.E."/>
            <person name="de Oliveira Mendes T.A."/>
            <person name="Urmenyi T.P."/>
            <person name="de Souza W."/>
            <person name="Schenkman S."/>
            <person name="de Vasconcelos A.T."/>
        </authorList>
    </citation>
    <scope>NUCLEOTIDE SEQUENCE [LARGE SCALE GENOMIC DNA]</scope>
</reference>
<proteinExistence type="predicted"/>
<gene>
    <name evidence="2" type="ORF">STCU_12074</name>
</gene>
<organism evidence="2 3">
    <name type="scientific">Strigomonas culicis</name>
    <dbReference type="NCBI Taxonomy" id="28005"/>
    <lineage>
        <taxon>Eukaryota</taxon>
        <taxon>Discoba</taxon>
        <taxon>Euglenozoa</taxon>
        <taxon>Kinetoplastea</taxon>
        <taxon>Metakinetoplastina</taxon>
        <taxon>Trypanosomatida</taxon>
        <taxon>Trypanosomatidae</taxon>
        <taxon>Strigomonadinae</taxon>
        <taxon>Strigomonas</taxon>
    </lineage>
</organism>
<evidence type="ECO:0000313" key="3">
    <source>
        <dbReference type="Proteomes" id="UP000015354"/>
    </source>
</evidence>
<dbReference type="AlphaFoldDB" id="S9UL08"/>
<evidence type="ECO:0000256" key="1">
    <source>
        <dbReference type="SAM" id="Phobius"/>
    </source>
</evidence>
<keyword evidence="1" id="KW-1133">Transmembrane helix</keyword>
<protein>
    <submittedName>
        <fullName evidence="2">Uncharacterized protein</fullName>
    </submittedName>
</protein>
<keyword evidence="1" id="KW-0472">Membrane</keyword>
<keyword evidence="1" id="KW-0812">Transmembrane</keyword>
<dbReference type="EMBL" id="ATMH01012146">
    <property type="protein sequence ID" value="EPY15371.1"/>
    <property type="molecule type" value="Genomic_DNA"/>
</dbReference>